<name>A0AAJ0D092_9HYPO</name>
<dbReference type="GO" id="GO:0005634">
    <property type="term" value="C:nucleus"/>
    <property type="evidence" value="ECO:0007669"/>
    <property type="project" value="TreeGrafter"/>
</dbReference>
<feature type="compositionally biased region" description="Basic and acidic residues" evidence="4">
    <location>
        <begin position="118"/>
        <end position="133"/>
    </location>
</feature>
<feature type="region of interest" description="Disordered" evidence="4">
    <location>
        <begin position="257"/>
        <end position="295"/>
    </location>
</feature>
<keyword evidence="3" id="KW-0479">Metal-binding</keyword>
<dbReference type="PROSITE" id="PS50102">
    <property type="entry name" value="RRM"/>
    <property type="match status" value="1"/>
</dbReference>
<feature type="domain" description="C3H1-type" evidence="6">
    <location>
        <begin position="210"/>
        <end position="238"/>
    </location>
</feature>
<dbReference type="SMART" id="SM00356">
    <property type="entry name" value="ZnF_C3H1"/>
    <property type="match status" value="1"/>
</dbReference>
<feature type="compositionally biased region" description="Low complexity" evidence="4">
    <location>
        <begin position="100"/>
        <end position="112"/>
    </location>
</feature>
<dbReference type="SUPFAM" id="SSF54928">
    <property type="entry name" value="RNA-binding domain, RBD"/>
    <property type="match status" value="1"/>
</dbReference>
<feature type="compositionally biased region" description="Basic residues" evidence="4">
    <location>
        <begin position="265"/>
        <end position="279"/>
    </location>
</feature>
<dbReference type="FunFam" id="3.30.70.330:FF:000647">
    <property type="entry name" value="CCCH zinc finger and RRM domain protein"/>
    <property type="match status" value="1"/>
</dbReference>
<dbReference type="InterPro" id="IPR045137">
    <property type="entry name" value="RBM26/27"/>
</dbReference>
<comment type="caution">
    <text evidence="7">The sequence shown here is derived from an EMBL/GenBank/DDBJ whole genome shotgun (WGS) entry which is preliminary data.</text>
</comment>
<proteinExistence type="predicted"/>
<gene>
    <name evidence="7" type="ORF">QQS21_001330</name>
</gene>
<keyword evidence="3" id="KW-0862">Zinc</keyword>
<evidence type="ECO:0000313" key="8">
    <source>
        <dbReference type="Proteomes" id="UP001251528"/>
    </source>
</evidence>
<evidence type="ECO:0000256" key="1">
    <source>
        <dbReference type="ARBA" id="ARBA00022884"/>
    </source>
</evidence>
<feature type="compositionally biased region" description="Basic and acidic residues" evidence="4">
    <location>
        <begin position="402"/>
        <end position="441"/>
    </location>
</feature>
<dbReference type="GO" id="GO:0003723">
    <property type="term" value="F:RNA binding"/>
    <property type="evidence" value="ECO:0007669"/>
    <property type="project" value="UniProtKB-UniRule"/>
</dbReference>
<evidence type="ECO:0000256" key="3">
    <source>
        <dbReference type="PROSITE-ProRule" id="PRU00723"/>
    </source>
</evidence>
<dbReference type="Gene3D" id="3.30.70.330">
    <property type="match status" value="1"/>
</dbReference>
<dbReference type="Proteomes" id="UP001251528">
    <property type="component" value="Unassembled WGS sequence"/>
</dbReference>
<evidence type="ECO:0000256" key="2">
    <source>
        <dbReference type="PROSITE-ProRule" id="PRU00176"/>
    </source>
</evidence>
<reference evidence="7" key="1">
    <citation type="submission" date="2023-06" db="EMBL/GenBank/DDBJ databases">
        <title>Conoideocrella luteorostrata (Hypocreales: Clavicipitaceae), a potential biocontrol fungus for elongate hemlock scale in United States Christmas tree production areas.</title>
        <authorList>
            <person name="Barrett H."/>
            <person name="Lovett B."/>
            <person name="Macias A.M."/>
            <person name="Stajich J.E."/>
            <person name="Kasson M.T."/>
        </authorList>
    </citation>
    <scope>NUCLEOTIDE SEQUENCE</scope>
    <source>
        <strain evidence="7">ARSEF 14590</strain>
    </source>
</reference>
<evidence type="ECO:0000313" key="7">
    <source>
        <dbReference type="EMBL" id="KAK2612713.1"/>
    </source>
</evidence>
<keyword evidence="1 2" id="KW-0694">RNA-binding</keyword>
<evidence type="ECO:0000256" key="4">
    <source>
        <dbReference type="SAM" id="MobiDB-lite"/>
    </source>
</evidence>
<dbReference type="InterPro" id="IPR000571">
    <property type="entry name" value="Znf_CCCH"/>
</dbReference>
<dbReference type="PANTHER" id="PTHR14398:SF0">
    <property type="entry name" value="ZINC FINGER PROTEIN SWM"/>
    <property type="match status" value="1"/>
</dbReference>
<feature type="domain" description="RRM" evidence="5">
    <location>
        <begin position="296"/>
        <end position="368"/>
    </location>
</feature>
<feature type="region of interest" description="Disordered" evidence="4">
    <location>
        <begin position="374"/>
        <end position="441"/>
    </location>
</feature>
<dbReference type="Pfam" id="PF00642">
    <property type="entry name" value="zf-CCCH"/>
    <property type="match status" value="1"/>
</dbReference>
<dbReference type="PANTHER" id="PTHR14398">
    <property type="entry name" value="RNA RECOGNITION RRM/RNP DOMAIN"/>
    <property type="match status" value="1"/>
</dbReference>
<evidence type="ECO:0000259" key="5">
    <source>
        <dbReference type="PROSITE" id="PS50102"/>
    </source>
</evidence>
<protein>
    <recommendedName>
        <fullName evidence="9">CCCH zinc finger and RRM domain-containing protein</fullName>
    </recommendedName>
</protein>
<dbReference type="EMBL" id="JASWJB010000013">
    <property type="protein sequence ID" value="KAK2612713.1"/>
    <property type="molecule type" value="Genomic_DNA"/>
</dbReference>
<organism evidence="7 8">
    <name type="scientific">Conoideocrella luteorostrata</name>
    <dbReference type="NCBI Taxonomy" id="1105319"/>
    <lineage>
        <taxon>Eukaryota</taxon>
        <taxon>Fungi</taxon>
        <taxon>Dikarya</taxon>
        <taxon>Ascomycota</taxon>
        <taxon>Pezizomycotina</taxon>
        <taxon>Sordariomycetes</taxon>
        <taxon>Hypocreomycetidae</taxon>
        <taxon>Hypocreales</taxon>
        <taxon>Clavicipitaceae</taxon>
        <taxon>Conoideocrella</taxon>
    </lineage>
</organism>
<dbReference type="InterPro" id="IPR035979">
    <property type="entry name" value="RBD_domain_sf"/>
</dbReference>
<dbReference type="InterPro" id="IPR012677">
    <property type="entry name" value="Nucleotide-bd_a/b_plait_sf"/>
</dbReference>
<feature type="compositionally biased region" description="Acidic residues" evidence="4">
    <location>
        <begin position="392"/>
        <end position="401"/>
    </location>
</feature>
<dbReference type="AlphaFoldDB" id="A0AAJ0D092"/>
<accession>A0AAJ0D092</accession>
<evidence type="ECO:0008006" key="9">
    <source>
        <dbReference type="Google" id="ProtNLM"/>
    </source>
</evidence>
<dbReference type="Pfam" id="PF00076">
    <property type="entry name" value="RRM_1"/>
    <property type="match status" value="1"/>
</dbReference>
<feature type="region of interest" description="Disordered" evidence="4">
    <location>
        <begin position="89"/>
        <end position="159"/>
    </location>
</feature>
<dbReference type="CDD" id="cd12257">
    <property type="entry name" value="RRM1_RBM26_like"/>
    <property type="match status" value="1"/>
</dbReference>
<feature type="zinc finger region" description="C3H1-type" evidence="3">
    <location>
        <begin position="210"/>
        <end position="238"/>
    </location>
</feature>
<keyword evidence="3" id="KW-0863">Zinc-finger</keyword>
<dbReference type="InterPro" id="IPR000504">
    <property type="entry name" value="RRM_dom"/>
</dbReference>
<evidence type="ECO:0000259" key="6">
    <source>
        <dbReference type="PROSITE" id="PS50103"/>
    </source>
</evidence>
<keyword evidence="8" id="KW-1185">Reference proteome</keyword>
<dbReference type="PROSITE" id="PS50103">
    <property type="entry name" value="ZF_C3H1"/>
    <property type="match status" value="1"/>
</dbReference>
<dbReference type="SMART" id="SM00360">
    <property type="entry name" value="RRM"/>
    <property type="match status" value="2"/>
</dbReference>
<dbReference type="GO" id="GO:0008270">
    <property type="term" value="F:zinc ion binding"/>
    <property type="evidence" value="ECO:0007669"/>
    <property type="project" value="UniProtKB-KW"/>
</dbReference>
<sequence>MLFPEEDAHHVKAWIVTRIKTSSDADSDDLARYLADYVIEVLKHDGDEESVRRLCDQEIPQFLKEGEFLKEDPKQFLDDLFRAITNKSYKAPTSAEKPARTAPSPSSANSPESSRKRRFDDRTGPSHDKRDENGPNVRAFKQARRGRRGRGEDRLANQYPMGMMLPPFGSNNPMEAIMRMQAMGMTFPPISDSAAWLGGARGGMGGRVGGQRRKRCKDFDIKGFCSRGSTCLFDHGGEDAPRDEYDSRNAMVVPFAPQEMDMSRGRNRKSRQRGGRKGGGRAPFSAEGPVNDQSKSTIVVENIPEEQFSKENVQDFFSQFGTIVEISMQPYKHLAIVKYDKWASASNAYRSPKVIFDNRFVKVFWYKEEKDKVSSLAPNGSSVGPRSGKDETDIEPELDMEEFQRKQEEAQKLYREREDKRSELQRQQQELEKQQQELLAKHQAETERLQAKLAEKNGGTDASSGSSGADLLRAKLAALEQEAKILGIDPDAADEMGDHAFRGGHGGRGGYRGRGIAPRARGSFRGQAGRHAAYAQFSIDNRSKKLAITGVDFTPSDKDEQLRHFLLNTGEFESVDTTPSITHVSFRDRKTAERFYFSLHGKELPGINGKLELSWVNTPLPPVNVKKLTQDESGAAIPGDVMVEVEDATEEPRDEQVEPRAVNMDYEVGDDYGWEG</sequence>